<feature type="compositionally biased region" description="Basic and acidic residues" evidence="1">
    <location>
        <begin position="77"/>
        <end position="112"/>
    </location>
</feature>
<dbReference type="OrthoDB" id="5095447at2759"/>
<protein>
    <submittedName>
        <fullName evidence="2">Uncharacterized protein</fullName>
    </submittedName>
</protein>
<feature type="compositionally biased region" description="Polar residues" evidence="1">
    <location>
        <begin position="128"/>
        <end position="146"/>
    </location>
</feature>
<evidence type="ECO:0000313" key="3">
    <source>
        <dbReference type="Proteomes" id="UP001140502"/>
    </source>
</evidence>
<feature type="compositionally biased region" description="Basic and acidic residues" evidence="1">
    <location>
        <begin position="151"/>
        <end position="163"/>
    </location>
</feature>
<dbReference type="Proteomes" id="UP001140502">
    <property type="component" value="Unassembled WGS sequence"/>
</dbReference>
<name>A0A9W8WHQ6_9HYPO</name>
<dbReference type="EMBL" id="JAPEUR010000050">
    <property type="protein sequence ID" value="KAJ4325434.1"/>
    <property type="molecule type" value="Genomic_DNA"/>
</dbReference>
<evidence type="ECO:0000313" key="2">
    <source>
        <dbReference type="EMBL" id="KAJ4325434.1"/>
    </source>
</evidence>
<comment type="caution">
    <text evidence="2">The sequence shown here is derived from an EMBL/GenBank/DDBJ whole genome shotgun (WGS) entry which is preliminary data.</text>
</comment>
<accession>A0A9W8WHQ6</accession>
<feature type="region of interest" description="Disordered" evidence="1">
    <location>
        <begin position="72"/>
        <end position="181"/>
    </location>
</feature>
<proteinExistence type="predicted"/>
<feature type="compositionally biased region" description="Acidic residues" evidence="1">
    <location>
        <begin position="113"/>
        <end position="124"/>
    </location>
</feature>
<gene>
    <name evidence="2" type="ORF">N0V84_003486</name>
</gene>
<dbReference type="AlphaFoldDB" id="A0A9W8WHQ6"/>
<evidence type="ECO:0000256" key="1">
    <source>
        <dbReference type="SAM" id="MobiDB-lite"/>
    </source>
</evidence>
<organism evidence="2 3">
    <name type="scientific">Fusarium piperis</name>
    <dbReference type="NCBI Taxonomy" id="1435070"/>
    <lineage>
        <taxon>Eukaryota</taxon>
        <taxon>Fungi</taxon>
        <taxon>Dikarya</taxon>
        <taxon>Ascomycota</taxon>
        <taxon>Pezizomycotina</taxon>
        <taxon>Sordariomycetes</taxon>
        <taxon>Hypocreomycetidae</taxon>
        <taxon>Hypocreales</taxon>
        <taxon>Nectriaceae</taxon>
        <taxon>Fusarium</taxon>
        <taxon>Fusarium solani species complex</taxon>
    </lineage>
</organism>
<sequence>MCMYSQSVFSCQHKRWGLRIRLCKDAEDFIAGKTCNDCCIRKPYMPTSRKLQMKCKKCAAMDAKINKARKMIGSIRETMEEVQRKDEDRRERKEQKGGKEEEKKESVDHSQDYESDEEEEEEAREVETQGQNEENGQRLNTNTAKTVAQRDSVDNLVFKKDSGSKAQPEITSRNRSRVQGLIDSPGLDLSFASAFVPEMAPERKESGTATPHVNT</sequence>
<reference evidence="2" key="1">
    <citation type="submission" date="2022-10" db="EMBL/GenBank/DDBJ databases">
        <title>Tapping the CABI collections for fungal endophytes: first genome assemblies for Collariella, Neodidymelliopsis, Ascochyta clinopodiicola, Didymella pomorum, Didymosphaeria variabile, Neocosmospora piperis and Neocucurbitaria cava.</title>
        <authorList>
            <person name="Hill R."/>
        </authorList>
    </citation>
    <scope>NUCLEOTIDE SEQUENCE</scope>
    <source>
        <strain evidence="2">IMI 366586</strain>
    </source>
</reference>
<keyword evidence="3" id="KW-1185">Reference proteome</keyword>